<name>A0A9Y1BK65_9ARCH</name>
<evidence type="ECO:0000313" key="1">
    <source>
        <dbReference type="EMBL" id="UJG40235.1"/>
    </source>
</evidence>
<proteinExistence type="predicted"/>
<sequence>MSGYSPTWTSKGSDKLRILQVTKILMNIIDRLINSIDVTDEKTRNMVEGIIANTIYNYFTPNKDLAIEKQYEYLLEFLGWKLISIEKKDDDSLSLSLGANRFIDEETDNLAYNAIVLGIAKSIGYFIFNKDVKVELMVSQFDSTQITALIERTDKEIAVETQEKLGIQISKEEGELGIEQKQAPATKKTPAIEVKPELELDVKSIFSPILQNYPPTSILPVFHKVLSEIVTSFFSEIEDSQVINAKASYSEINTVFLIEFILRTLPTIGKDVSEIATLAGQYLIKAILTKTPDDIIKYLPKELLSEISRRVSYVEFGARDYCSYAPGERCVEGKRDLCDFVLFLWQGMLDSLIPEKKFKLGERIPATRRGKFCLVEFIKQQ</sequence>
<reference evidence="1" key="1">
    <citation type="journal article" date="2022" name="Nat. Microbiol.">
        <title>Unique mobile elements and scalable gene flow at the prokaryote-eukaryote boundary revealed by circularized Asgard archaea genomes.</title>
        <authorList>
            <person name="Wu F."/>
            <person name="Speth D.R."/>
            <person name="Philosof A."/>
            <person name="Cremiere A."/>
            <person name="Narayanan A."/>
            <person name="Barco R.A."/>
            <person name="Connon S.A."/>
            <person name="Amend J.P."/>
            <person name="Antoshechkin I.A."/>
            <person name="Orphan V.J."/>
        </authorList>
    </citation>
    <scope>NUCLEOTIDE SEQUENCE</scope>
    <source>
        <strain evidence="1">PM71</strain>
    </source>
</reference>
<organism evidence="1">
    <name type="scientific">Candidatus Heimdallarchaeum aukensis</name>
    <dbReference type="NCBI Taxonomy" id="2876573"/>
    <lineage>
        <taxon>Archaea</taxon>
        <taxon>Promethearchaeati</taxon>
        <taxon>Candidatus Heimdallarchaeota</taxon>
        <taxon>Candidatus Heimdallarchaeia (ex Rinke et al. 2021) (nom. nud.)</taxon>
        <taxon>Candidatus Heimdallarchaeales</taxon>
        <taxon>Candidatus Heimdallarchaeaceae</taxon>
        <taxon>Candidatus Heimdallarchaeum</taxon>
    </lineage>
</organism>
<dbReference type="AlphaFoldDB" id="A0A9Y1BK65"/>
<dbReference type="Proteomes" id="UP001201020">
    <property type="component" value="Chromosome"/>
</dbReference>
<gene>
    <name evidence="1" type="ORF">K9W45_10390</name>
</gene>
<accession>A0A9Y1BK65</accession>
<dbReference type="EMBL" id="CP084166">
    <property type="protein sequence ID" value="UJG40235.1"/>
    <property type="molecule type" value="Genomic_DNA"/>
</dbReference>
<protein>
    <submittedName>
        <fullName evidence="1">Uncharacterized protein</fullName>
    </submittedName>
</protein>